<feature type="domain" description="ExoI C-terminal" evidence="17">
    <location>
        <begin position="355"/>
        <end position="477"/>
    </location>
</feature>
<dbReference type="PANTHER" id="PTHR11046:SF11">
    <property type="entry name" value="EXODEOXYRIBONUCLEASE I"/>
    <property type="match status" value="1"/>
</dbReference>
<evidence type="ECO:0000256" key="7">
    <source>
        <dbReference type="ARBA" id="ARBA00022801"/>
    </source>
</evidence>
<feature type="binding site" evidence="14">
    <location>
        <position position="10"/>
    </location>
    <ligand>
        <name>substrate</name>
    </ligand>
</feature>
<dbReference type="GO" id="GO:0008310">
    <property type="term" value="F:single-stranded DNA 3'-5' DNA exonuclease activity"/>
    <property type="evidence" value="ECO:0007669"/>
    <property type="project" value="UniProtKB-EC"/>
</dbReference>
<dbReference type="PIRSF" id="PIRSF000977">
    <property type="entry name" value="Exodeoxyribonuclease_I"/>
    <property type="match status" value="1"/>
</dbReference>
<evidence type="ECO:0000256" key="10">
    <source>
        <dbReference type="ARBA" id="ARBA00023125"/>
    </source>
</evidence>
<feature type="domain" description="ExoI SH3-like" evidence="16">
    <location>
        <begin position="195"/>
        <end position="352"/>
    </location>
</feature>
<dbReference type="InterPro" id="IPR023607">
    <property type="entry name" value="Exodeoxyribonuclease_I"/>
</dbReference>
<sequence length="478" mass="54302">MNTLYWHDYETWGEVPSLDKPSQFAGIRTDEDLNIVGEPLMVYCKPARDTLPKPDACMITGISPQKALAEGLSEPEFMAAIATELAAPGTCGVGYNSIRFDDEVSRNGFYRNFYDPYEREWKNGNSRWDLIDVVRLCCALRPEGIEWPLHEDGKPSFKLEHLSAANGLAHEAAHDALSDVYATIALAKLLKEKQGALYEYAYSLRDKRKAMEQIDLQSRKPLLHISSMFPAERYCSALVMPLSMHPKNKNAVICYDLMVDPEPLLSLSADEIIQRLYTPSAELPEGVERIPLKLVHLNKSPMLVTPGVIKEAQEERLQIDLAQCRKHWAQINQVIQQGGLLSNLQTVYEHNNFEAQTDPERMLYDGFFGDGDKTVMAQVREADVNQLASSALQFQDARLQALLFRYRARHFPASLSAEETEEWEAFRFARLTEPEAGGSITLEDYFERIAWWREQPGLNEQQLHLLDELEAYADTLLA</sequence>
<keyword evidence="19" id="KW-1185">Reference proteome</keyword>
<dbReference type="FunCoup" id="A0A7X0JX32">
    <property type="interactions" value="78"/>
</dbReference>
<proteinExistence type="predicted"/>
<organism evidence="18 19">
    <name type="scientific">Pseudoteredinibacter isoporae</name>
    <dbReference type="NCBI Taxonomy" id="570281"/>
    <lineage>
        <taxon>Bacteria</taxon>
        <taxon>Pseudomonadati</taxon>
        <taxon>Pseudomonadota</taxon>
        <taxon>Gammaproteobacteria</taxon>
        <taxon>Cellvibrionales</taxon>
        <taxon>Cellvibrionaceae</taxon>
        <taxon>Pseudoteredinibacter</taxon>
    </lineage>
</organism>
<keyword evidence="4 13" id="KW-0540">Nuclease</keyword>
<dbReference type="Pfam" id="PF26016">
    <property type="entry name" value="ExoI_C"/>
    <property type="match status" value="1"/>
</dbReference>
<evidence type="ECO:0000259" key="16">
    <source>
        <dbReference type="PROSITE" id="PS51784"/>
    </source>
</evidence>
<feature type="binding site" evidence="15">
    <location>
        <position position="8"/>
    </location>
    <ligand>
        <name>Mg(2+)</name>
        <dbReference type="ChEBI" id="CHEBI:18420"/>
        <label>1</label>
    </ligand>
</feature>
<dbReference type="InterPro" id="IPR012337">
    <property type="entry name" value="RNaseH-like_sf"/>
</dbReference>
<comment type="subunit">
    <text evidence="12">Monomer. Interacts with ssb (via C-terminus); this interaction stimulates the exonuclease activity by recruiting the enzyme to its substrate.</text>
</comment>
<feature type="binding site" evidence="15">
    <location>
        <position position="179"/>
    </location>
    <ligand>
        <name>Mg(2+)</name>
        <dbReference type="ChEBI" id="CHEBI:18420"/>
        <label>2</label>
    </ligand>
</feature>
<dbReference type="EC" id="3.1.11.1" evidence="2 13"/>
<dbReference type="InterPro" id="IPR038649">
    <property type="entry name" value="EXOI_SH3_sf"/>
</dbReference>
<comment type="catalytic activity">
    <reaction evidence="1 13">
        <text>Exonucleolytic cleavage in the 3'- to 5'-direction to yield nucleoside 5'-phosphates.</text>
        <dbReference type="EC" id="3.1.11.1"/>
    </reaction>
</comment>
<evidence type="ECO:0000256" key="5">
    <source>
        <dbReference type="ARBA" id="ARBA00022723"/>
    </source>
</evidence>
<keyword evidence="5 15" id="KW-0479">Metal-binding</keyword>
<keyword evidence="11 13" id="KW-0234">DNA repair</keyword>
<dbReference type="Pfam" id="PF00929">
    <property type="entry name" value="RNase_T"/>
    <property type="match status" value="1"/>
</dbReference>
<name>A0A7X0JX32_9GAMM</name>
<dbReference type="InterPro" id="IPR036397">
    <property type="entry name" value="RNaseH_sf"/>
</dbReference>
<evidence type="ECO:0000256" key="6">
    <source>
        <dbReference type="ARBA" id="ARBA00022763"/>
    </source>
</evidence>
<dbReference type="NCBIfam" id="NF008746">
    <property type="entry name" value="PRK11779.1"/>
    <property type="match status" value="1"/>
</dbReference>
<dbReference type="GO" id="GO:0003677">
    <property type="term" value="F:DNA binding"/>
    <property type="evidence" value="ECO:0007669"/>
    <property type="project" value="UniProtKB-KW"/>
</dbReference>
<dbReference type="GO" id="GO:0006281">
    <property type="term" value="P:DNA repair"/>
    <property type="evidence" value="ECO:0007669"/>
    <property type="project" value="UniProtKB-KW"/>
</dbReference>
<dbReference type="RefSeq" id="WP_166843545.1">
    <property type="nucleotide sequence ID" value="NZ_JAAONY010000005.1"/>
</dbReference>
<dbReference type="EMBL" id="JACHHT010000005">
    <property type="protein sequence ID" value="MBB6523807.1"/>
    <property type="molecule type" value="Genomic_DNA"/>
</dbReference>
<dbReference type="Gene3D" id="3.30.1520.20">
    <property type="entry name" value="Exonuclease ExoI, domain 2"/>
    <property type="match status" value="1"/>
</dbReference>
<keyword evidence="10" id="KW-0238">DNA-binding</keyword>
<evidence type="ECO:0000256" key="8">
    <source>
        <dbReference type="ARBA" id="ARBA00022839"/>
    </source>
</evidence>
<dbReference type="InParanoid" id="A0A7X0JX32"/>
<dbReference type="Pfam" id="PF08411">
    <property type="entry name" value="ExoI_SH3"/>
    <property type="match status" value="1"/>
</dbReference>
<evidence type="ECO:0000313" key="19">
    <source>
        <dbReference type="Proteomes" id="UP000528457"/>
    </source>
</evidence>
<dbReference type="GO" id="GO:0046872">
    <property type="term" value="F:metal ion binding"/>
    <property type="evidence" value="ECO:0007669"/>
    <property type="project" value="UniProtKB-KW"/>
</dbReference>
<keyword evidence="8 13" id="KW-0269">Exonuclease</keyword>
<dbReference type="InterPro" id="IPR013520">
    <property type="entry name" value="Ribonucl_H"/>
</dbReference>
<gene>
    <name evidence="18" type="ORF">HNR48_004122</name>
</gene>
<dbReference type="Gene3D" id="3.30.420.10">
    <property type="entry name" value="Ribonuclease H-like superfamily/Ribonuclease H"/>
    <property type="match status" value="1"/>
</dbReference>
<dbReference type="FunFam" id="3.30.420.10:FF:000033">
    <property type="entry name" value="Exodeoxyribonuclease I"/>
    <property type="match status" value="1"/>
</dbReference>
<dbReference type="Proteomes" id="UP000528457">
    <property type="component" value="Unassembled WGS sequence"/>
</dbReference>
<comment type="cofactor">
    <cofactor evidence="15">
        <name>Mg(2+)</name>
        <dbReference type="ChEBI" id="CHEBI:18420"/>
    </cofactor>
    <text evidence="15">Binds 2 Mg(2+) ions per monomer.</text>
</comment>
<dbReference type="PROSITE" id="PS51785">
    <property type="entry name" value="EXOI_C"/>
    <property type="match status" value="1"/>
</dbReference>
<evidence type="ECO:0000256" key="15">
    <source>
        <dbReference type="PIRSR" id="PIRSR000977-2"/>
    </source>
</evidence>
<evidence type="ECO:0000256" key="4">
    <source>
        <dbReference type="ARBA" id="ARBA00022722"/>
    </source>
</evidence>
<evidence type="ECO:0000259" key="17">
    <source>
        <dbReference type="PROSITE" id="PS51785"/>
    </source>
</evidence>
<keyword evidence="6 13" id="KW-0227">DNA damage</keyword>
<feature type="binding site" evidence="14">
    <location>
        <position position="158"/>
    </location>
    <ligand>
        <name>substrate</name>
    </ligand>
</feature>
<accession>A0A7X0JX32</accession>
<dbReference type="CDD" id="cd06138">
    <property type="entry name" value="ExoI_N"/>
    <property type="match status" value="1"/>
</dbReference>
<dbReference type="Gene3D" id="1.10.287.1240">
    <property type="match status" value="1"/>
</dbReference>
<keyword evidence="9 15" id="KW-0460">Magnesium</keyword>
<dbReference type="PROSITE" id="PS51784">
    <property type="entry name" value="EXOI_SH3"/>
    <property type="match status" value="1"/>
</dbReference>
<protein>
    <recommendedName>
        <fullName evidence="3 13">Exodeoxyribonuclease I</fullName>
        <ecNumber evidence="2 13">3.1.11.1</ecNumber>
    </recommendedName>
</protein>
<comment type="caution">
    <text evidence="18">The sequence shown here is derived from an EMBL/GenBank/DDBJ whole genome shotgun (WGS) entry which is preliminary data.</text>
</comment>
<feature type="binding site" evidence="15">
    <location>
        <position position="10"/>
    </location>
    <ligand>
        <name>Mg(2+)</name>
        <dbReference type="ChEBI" id="CHEBI:18420"/>
        <label>2</label>
    </ligand>
</feature>
<evidence type="ECO:0000256" key="12">
    <source>
        <dbReference type="ARBA" id="ARBA00046792"/>
    </source>
</evidence>
<evidence type="ECO:0000313" key="18">
    <source>
        <dbReference type="EMBL" id="MBB6523807.1"/>
    </source>
</evidence>
<dbReference type="Gene3D" id="1.20.1280.70">
    <property type="entry name" value="Exonuclease ExoI, domain 3"/>
    <property type="match status" value="1"/>
</dbReference>
<dbReference type="FunFam" id="1.20.1280.70:FF:000001">
    <property type="entry name" value="Exodeoxyribonuclease I"/>
    <property type="match status" value="1"/>
</dbReference>
<dbReference type="InterPro" id="IPR058561">
    <property type="entry name" value="Exonuc_1_C"/>
</dbReference>
<evidence type="ECO:0000256" key="13">
    <source>
        <dbReference type="PIRNR" id="PIRNR000977"/>
    </source>
</evidence>
<dbReference type="InterPro" id="IPR013620">
    <property type="entry name" value="Exonuc_1_SH3"/>
</dbReference>
<dbReference type="AlphaFoldDB" id="A0A7X0JX32"/>
<evidence type="ECO:0000256" key="9">
    <source>
        <dbReference type="ARBA" id="ARBA00022842"/>
    </source>
</evidence>
<evidence type="ECO:0000256" key="11">
    <source>
        <dbReference type="ARBA" id="ARBA00023204"/>
    </source>
</evidence>
<dbReference type="InterPro" id="IPR034747">
    <property type="entry name" value="EXOI_SH3"/>
</dbReference>
<dbReference type="PANTHER" id="PTHR11046">
    <property type="entry name" value="OLIGORIBONUCLEASE, MITOCHONDRIAL"/>
    <property type="match status" value="1"/>
</dbReference>
<dbReference type="SUPFAM" id="SSF53098">
    <property type="entry name" value="Ribonuclease H-like"/>
    <property type="match status" value="1"/>
</dbReference>
<evidence type="ECO:0000256" key="1">
    <source>
        <dbReference type="ARBA" id="ARBA00000563"/>
    </source>
</evidence>
<reference evidence="18 19" key="1">
    <citation type="submission" date="2020-08" db="EMBL/GenBank/DDBJ databases">
        <title>Genomic Encyclopedia of Type Strains, Phase IV (KMG-IV): sequencing the most valuable type-strain genomes for metagenomic binning, comparative biology and taxonomic classification.</title>
        <authorList>
            <person name="Goeker M."/>
        </authorList>
    </citation>
    <scope>NUCLEOTIDE SEQUENCE [LARGE SCALE GENOMIC DNA]</scope>
    <source>
        <strain evidence="18 19">DSM 22368</strain>
    </source>
</reference>
<evidence type="ECO:0000256" key="2">
    <source>
        <dbReference type="ARBA" id="ARBA00012108"/>
    </source>
</evidence>
<dbReference type="GO" id="GO:0000175">
    <property type="term" value="F:3'-5'-RNA exonuclease activity"/>
    <property type="evidence" value="ECO:0007669"/>
    <property type="project" value="InterPro"/>
</dbReference>
<dbReference type="InterPro" id="IPR022894">
    <property type="entry name" value="Oligoribonuclease"/>
</dbReference>
<keyword evidence="7 13" id="KW-0378">Hydrolase</keyword>
<evidence type="ECO:0000256" key="3">
    <source>
        <dbReference type="ARBA" id="ARBA00019900"/>
    </source>
</evidence>
<evidence type="ECO:0000256" key="14">
    <source>
        <dbReference type="PIRSR" id="PIRSR000977-1"/>
    </source>
</evidence>